<feature type="coiled-coil region" evidence="1">
    <location>
        <begin position="479"/>
        <end position="513"/>
    </location>
</feature>
<reference evidence="3" key="1">
    <citation type="submission" date="2017-09" db="EMBL/GenBank/DDBJ databases">
        <title>Depth-based differentiation of microbial function through sediment-hosted aquifers and enrichment of novel symbionts in the deep terrestrial subsurface.</title>
        <authorList>
            <person name="Probst A.J."/>
            <person name="Ladd B."/>
            <person name="Jarett J.K."/>
            <person name="Geller-Mcgrath D.E."/>
            <person name="Sieber C.M.K."/>
            <person name="Emerson J.B."/>
            <person name="Anantharaman K."/>
            <person name="Thomas B.C."/>
            <person name="Malmstrom R."/>
            <person name="Stieglmeier M."/>
            <person name="Klingl A."/>
            <person name="Woyke T."/>
            <person name="Ryan C.M."/>
            <person name="Banfield J.F."/>
        </authorList>
    </citation>
    <scope>NUCLEOTIDE SEQUENCE [LARGE SCALE GENOMIC DNA]</scope>
</reference>
<name>A0A2M8KLX3_9BACT</name>
<dbReference type="AlphaFoldDB" id="A0A2M8KLX3"/>
<comment type="caution">
    <text evidence="2">The sequence shown here is derived from an EMBL/GenBank/DDBJ whole genome shotgun (WGS) entry which is preliminary data.</text>
</comment>
<protein>
    <submittedName>
        <fullName evidence="2">Uncharacterized protein</fullName>
    </submittedName>
</protein>
<keyword evidence="1" id="KW-0175">Coiled coil</keyword>
<gene>
    <name evidence="2" type="ORF">COU86_02225</name>
</gene>
<proteinExistence type="predicted"/>
<dbReference type="Proteomes" id="UP000231434">
    <property type="component" value="Unassembled WGS sequence"/>
</dbReference>
<sequence length="755" mass="87057">MENKLLMTSESLPRPKYILDPLEGIIEGESRLKRYINFVTDVLGKIWVEAGPGEFTDDFYRSTRYDRRFNDIDQNAWVSGYTQFSPLARDPRNLTEREFQNFVDNLGTLDYVRLRSVPPQLLIPGLLVASVGGSCALETNSVHTVNEIKAYIVGLRQRIETGVNEIDRHELEQEIKRYQSLMQDFVRKVILAAPTITHISGAMLGGYNYGVHYWETDMWRERIEMEYGIPHDEAVTLVDEAYQRIHEAVQRRSLLINPESAILAVNFDEFALSSAVEQWLSQLGLDSNNHRVLEVIYTYVGPNQLELLKQVLSRRLKSGKLNKIETKAIKVLIASDFHVRGKQIDHLRWGSMDLPKEVIMGLREMDKEEKEKFDNDYAYRMGIVIMRWVYQANVDESTRSVAAGFTDLPTFNSEVQHEERSVGFKFKGVPGTAEFIESVNQQLTNPARLNRFNLDIHLKALQQYSLDTTGQKKVLSQKMIQLQEQLLPLEKKVKQARESLRKVGSKIEKYKANIKIQQTVLELVKYLSGEKGLVSLKDLQDIAGIIKNQRSKSLENARRKQAENAARLTVEERTDLEGLPDLIKALETVEHGEQPIISSKGLVQLNKLVDTAEKVIEENKKIIKEKELEESKAKAEVVETERIWQENSQSWLRLQNIKDQLSELGKYNPFPLTDNPFIHHAMQFLWDSDFVVFLKEAVKIQEGRLHSEVSKDEAVARMKNLVGQIYPKLEAYLKYLYGQIDYPTEFRFSQILNCY</sequence>
<evidence type="ECO:0000313" key="2">
    <source>
        <dbReference type="EMBL" id="PJE60901.1"/>
    </source>
</evidence>
<feature type="coiled-coil region" evidence="1">
    <location>
        <begin position="605"/>
        <end position="643"/>
    </location>
</feature>
<evidence type="ECO:0000256" key="1">
    <source>
        <dbReference type="SAM" id="Coils"/>
    </source>
</evidence>
<dbReference type="EMBL" id="PFEB01000027">
    <property type="protein sequence ID" value="PJE60901.1"/>
    <property type="molecule type" value="Genomic_DNA"/>
</dbReference>
<organism evidence="2 3">
    <name type="scientific">Candidatus Roizmanbacteria bacterium CG10_big_fil_rev_8_21_14_0_10_36_26</name>
    <dbReference type="NCBI Taxonomy" id="1974851"/>
    <lineage>
        <taxon>Bacteria</taxon>
        <taxon>Candidatus Roizmaniibacteriota</taxon>
    </lineage>
</organism>
<accession>A0A2M8KLX3</accession>
<evidence type="ECO:0000313" key="3">
    <source>
        <dbReference type="Proteomes" id="UP000231434"/>
    </source>
</evidence>